<proteinExistence type="predicted"/>
<dbReference type="EMBL" id="MU277197">
    <property type="protein sequence ID" value="KAI0064939.1"/>
    <property type="molecule type" value="Genomic_DNA"/>
</dbReference>
<evidence type="ECO:0000313" key="1">
    <source>
        <dbReference type="EMBL" id="KAI0064939.1"/>
    </source>
</evidence>
<protein>
    <submittedName>
        <fullName evidence="1">Uncharacterized protein</fullName>
    </submittedName>
</protein>
<reference evidence="1" key="2">
    <citation type="journal article" date="2022" name="New Phytol.">
        <title>Evolutionary transition to the ectomycorrhizal habit in the genomes of a hyperdiverse lineage of mushroom-forming fungi.</title>
        <authorList>
            <person name="Looney B."/>
            <person name="Miyauchi S."/>
            <person name="Morin E."/>
            <person name="Drula E."/>
            <person name="Courty P.E."/>
            <person name="Kohler A."/>
            <person name="Kuo A."/>
            <person name="LaButti K."/>
            <person name="Pangilinan J."/>
            <person name="Lipzen A."/>
            <person name="Riley R."/>
            <person name="Andreopoulos W."/>
            <person name="He G."/>
            <person name="Johnson J."/>
            <person name="Nolan M."/>
            <person name="Tritt A."/>
            <person name="Barry K.W."/>
            <person name="Grigoriev I.V."/>
            <person name="Nagy L.G."/>
            <person name="Hibbett D."/>
            <person name="Henrissat B."/>
            <person name="Matheny P.B."/>
            <person name="Labbe J."/>
            <person name="Martin F.M."/>
        </authorList>
    </citation>
    <scope>NUCLEOTIDE SEQUENCE</scope>
    <source>
        <strain evidence="1">HHB10654</strain>
    </source>
</reference>
<keyword evidence="2" id="KW-1185">Reference proteome</keyword>
<sequence length="525" mass="56828">MTPRLDVKNPCYSSTETASAFLTNVASEFDGPPRSRDQYLLSFLARLLYPPQDSGQGFFGWPLKHPESSFADDLLSHSQTSATTSVSESSDAYNRAHSTQASPSFTVPAKRRASLLNNNGNTGALGSSLGVGIGLGKRKYASISSDQSTTYTDLQASPKRRQSPQSINQSSFIVLKADPIADFGSPVLASDDDETDSPAVIDLKSADGSSMSPTAACRSYDAKGYGAPVATCPTALTLHDCVKLAEKLRTFGHPTFQDFIDIICTDGNLNARILRTFRRSDIRRIDMTKSLTNQSGHNDTGRLAGMLQVLGSPGSFRALTFLLLDNVPLENRDILHIHHLPMLAGLNLCNTGIGDEAVFHLVALRPTLTTLLLHDNPAITDDATPALSLLNNLALLYLRGTSITMIGLRRLASSLADSIFEVDIPVECQYYLDNLHTHYLPSPAPPLVTSPSRCASLTIAALKRNLQAHAAYNADIVIAGGKAQLCARLEQLLTTRAGDLAVREMVRRSRQGDKDDRDDDVKDEL</sequence>
<comment type="caution">
    <text evidence="1">The sequence shown here is derived from an EMBL/GenBank/DDBJ whole genome shotgun (WGS) entry which is preliminary data.</text>
</comment>
<reference evidence="1" key="1">
    <citation type="submission" date="2021-03" db="EMBL/GenBank/DDBJ databases">
        <authorList>
            <consortium name="DOE Joint Genome Institute"/>
            <person name="Ahrendt S."/>
            <person name="Looney B.P."/>
            <person name="Miyauchi S."/>
            <person name="Morin E."/>
            <person name="Drula E."/>
            <person name="Courty P.E."/>
            <person name="Chicoki N."/>
            <person name="Fauchery L."/>
            <person name="Kohler A."/>
            <person name="Kuo A."/>
            <person name="Labutti K."/>
            <person name="Pangilinan J."/>
            <person name="Lipzen A."/>
            <person name="Riley R."/>
            <person name="Andreopoulos W."/>
            <person name="He G."/>
            <person name="Johnson J."/>
            <person name="Barry K.W."/>
            <person name="Grigoriev I.V."/>
            <person name="Nagy L."/>
            <person name="Hibbett D."/>
            <person name="Henrissat B."/>
            <person name="Matheny P.B."/>
            <person name="Labbe J."/>
            <person name="Martin F."/>
        </authorList>
    </citation>
    <scope>NUCLEOTIDE SEQUENCE</scope>
    <source>
        <strain evidence="1">HHB10654</strain>
    </source>
</reference>
<name>A0ACB8T825_9AGAM</name>
<gene>
    <name evidence="1" type="ORF">BV25DRAFT_210514</name>
</gene>
<evidence type="ECO:0000313" key="2">
    <source>
        <dbReference type="Proteomes" id="UP000814140"/>
    </source>
</evidence>
<accession>A0ACB8T825</accession>
<organism evidence="1 2">
    <name type="scientific">Artomyces pyxidatus</name>
    <dbReference type="NCBI Taxonomy" id="48021"/>
    <lineage>
        <taxon>Eukaryota</taxon>
        <taxon>Fungi</taxon>
        <taxon>Dikarya</taxon>
        <taxon>Basidiomycota</taxon>
        <taxon>Agaricomycotina</taxon>
        <taxon>Agaricomycetes</taxon>
        <taxon>Russulales</taxon>
        <taxon>Auriscalpiaceae</taxon>
        <taxon>Artomyces</taxon>
    </lineage>
</organism>
<dbReference type="Proteomes" id="UP000814140">
    <property type="component" value="Unassembled WGS sequence"/>
</dbReference>